<dbReference type="Gene3D" id="3.30.70.100">
    <property type="match status" value="2"/>
</dbReference>
<sequence length="249" mass="28076">MAMIGKSGLGVCRKLKQFQALVSLGRNLSSTSPRSSAKIYELRTYTLQAAHFRDYLELTKEKFHLRTSVSKLYGYWVTELGGLNEVKHIWEYDNFAHRTGVRQKLAADQSWMESYFSRIAPHLVHQENAVLVPSPLKQVEESPVAEGGVYELCQYEAKPGSEGVVMQEISKKAELIQQAGGGKLMGLFSTDIGHNNSVYHLWNYESLDKRREINDALPDSAKDNSKILKDVVTSMSNKVMLPWPVSPLK</sequence>
<dbReference type="InterPro" id="IPR051557">
    <property type="entry name" value="NipSnap_domain"/>
</dbReference>
<dbReference type="Pfam" id="PF07978">
    <property type="entry name" value="NIPSNAP"/>
    <property type="match status" value="2"/>
</dbReference>
<dbReference type="SUPFAM" id="SSF54909">
    <property type="entry name" value="Dimeric alpha+beta barrel"/>
    <property type="match status" value="2"/>
</dbReference>
<evidence type="ECO:0000313" key="3">
    <source>
        <dbReference type="EnsemblMetazoa" id="XP_038067883.1"/>
    </source>
</evidence>
<dbReference type="AlphaFoldDB" id="A0A914AW10"/>
<reference evidence="3" key="1">
    <citation type="submission" date="2022-11" db="UniProtKB">
        <authorList>
            <consortium name="EnsemblMetazoa"/>
        </authorList>
    </citation>
    <scope>IDENTIFICATION</scope>
</reference>
<dbReference type="PANTHER" id="PTHR21017:SF19">
    <property type="entry name" value="PROTEIN NIPSNAP HOMOLOG 3B"/>
    <property type="match status" value="1"/>
</dbReference>
<comment type="similarity">
    <text evidence="1">Belongs to the NipSnap family.</text>
</comment>
<evidence type="ECO:0000259" key="2">
    <source>
        <dbReference type="Pfam" id="PF07978"/>
    </source>
</evidence>
<feature type="domain" description="NIPSNAP" evidence="2">
    <location>
        <begin position="150"/>
        <end position="247"/>
    </location>
</feature>
<dbReference type="InterPro" id="IPR011008">
    <property type="entry name" value="Dimeric_a/b-barrel"/>
</dbReference>
<evidence type="ECO:0000313" key="4">
    <source>
        <dbReference type="Proteomes" id="UP000887568"/>
    </source>
</evidence>
<protein>
    <recommendedName>
        <fullName evidence="2">NIPSNAP domain-containing protein</fullName>
    </recommendedName>
</protein>
<evidence type="ECO:0000256" key="1">
    <source>
        <dbReference type="ARBA" id="ARBA00005291"/>
    </source>
</evidence>
<dbReference type="Proteomes" id="UP000887568">
    <property type="component" value="Unplaced"/>
</dbReference>
<organism evidence="3 4">
    <name type="scientific">Patiria miniata</name>
    <name type="common">Bat star</name>
    <name type="synonym">Asterina miniata</name>
    <dbReference type="NCBI Taxonomy" id="46514"/>
    <lineage>
        <taxon>Eukaryota</taxon>
        <taxon>Metazoa</taxon>
        <taxon>Echinodermata</taxon>
        <taxon>Eleutherozoa</taxon>
        <taxon>Asterozoa</taxon>
        <taxon>Asteroidea</taxon>
        <taxon>Valvatacea</taxon>
        <taxon>Valvatida</taxon>
        <taxon>Asterinidae</taxon>
        <taxon>Patiria</taxon>
    </lineage>
</organism>
<dbReference type="OrthoDB" id="10262843at2759"/>
<proteinExistence type="inferred from homology"/>
<dbReference type="GeneID" id="119737528"/>
<dbReference type="EnsemblMetazoa" id="XM_038211955.1">
    <property type="protein sequence ID" value="XP_038067883.1"/>
    <property type="gene ID" value="LOC119737528"/>
</dbReference>
<feature type="domain" description="NIPSNAP" evidence="2">
    <location>
        <begin position="40"/>
        <end position="135"/>
    </location>
</feature>
<name>A0A914AW10_PATMI</name>
<keyword evidence="4" id="KW-1185">Reference proteome</keyword>
<dbReference type="PANTHER" id="PTHR21017">
    <property type="entry name" value="NIPSNAP-RELATED"/>
    <property type="match status" value="1"/>
</dbReference>
<dbReference type="RefSeq" id="XP_038067883.1">
    <property type="nucleotide sequence ID" value="XM_038211955.1"/>
</dbReference>
<dbReference type="OMA" id="WYESADH"/>
<accession>A0A914AW10</accession>
<dbReference type="GO" id="GO:0000423">
    <property type="term" value="P:mitophagy"/>
    <property type="evidence" value="ECO:0007669"/>
    <property type="project" value="UniProtKB-ARBA"/>
</dbReference>
<dbReference type="GO" id="GO:0005739">
    <property type="term" value="C:mitochondrion"/>
    <property type="evidence" value="ECO:0007669"/>
    <property type="project" value="TreeGrafter"/>
</dbReference>
<dbReference type="InterPro" id="IPR012577">
    <property type="entry name" value="NIPSNAP"/>
</dbReference>